<feature type="signal peptide" evidence="2">
    <location>
        <begin position="1"/>
        <end position="20"/>
    </location>
</feature>
<feature type="transmembrane region" description="Helical" evidence="1">
    <location>
        <begin position="489"/>
        <end position="508"/>
    </location>
</feature>
<dbReference type="PANTHER" id="PTHR11161:SF4">
    <property type="entry name" value="DROP DEAD"/>
    <property type="match status" value="1"/>
</dbReference>
<evidence type="ECO:0000313" key="5">
    <source>
        <dbReference type="RefSeq" id="XP_015599961.1"/>
    </source>
</evidence>
<dbReference type="KEGG" id="ccin:107269972"/>
<dbReference type="SMART" id="SM00703">
    <property type="entry name" value="NRF"/>
    <property type="match status" value="1"/>
</dbReference>
<evidence type="ECO:0000313" key="4">
    <source>
        <dbReference type="Proteomes" id="UP000694920"/>
    </source>
</evidence>
<dbReference type="AlphaFoldDB" id="A0AAJ7C1W2"/>
<dbReference type="GO" id="GO:0016747">
    <property type="term" value="F:acyltransferase activity, transferring groups other than amino-acyl groups"/>
    <property type="evidence" value="ECO:0007669"/>
    <property type="project" value="InterPro"/>
</dbReference>
<keyword evidence="2" id="KW-0732">Signal</keyword>
<dbReference type="PANTHER" id="PTHR11161">
    <property type="entry name" value="O-ACYLTRANSFERASE"/>
    <property type="match status" value="1"/>
</dbReference>
<evidence type="ECO:0000256" key="2">
    <source>
        <dbReference type="SAM" id="SignalP"/>
    </source>
</evidence>
<evidence type="ECO:0000256" key="1">
    <source>
        <dbReference type="SAM" id="Phobius"/>
    </source>
</evidence>
<dbReference type="GeneID" id="107269972"/>
<proteinExistence type="predicted"/>
<feature type="transmembrane region" description="Helical" evidence="1">
    <location>
        <begin position="636"/>
        <end position="656"/>
    </location>
</feature>
<keyword evidence="1" id="KW-0472">Membrane</keyword>
<dbReference type="InterPro" id="IPR006621">
    <property type="entry name" value="Nose-resist-to-fluoxetine_N"/>
</dbReference>
<reference evidence="5" key="1">
    <citation type="submission" date="2025-08" db="UniProtKB">
        <authorList>
            <consortium name="RefSeq"/>
        </authorList>
    </citation>
    <scope>IDENTIFICATION</scope>
</reference>
<sequence length="747" mass="85615">MHFFLGLYLLVLNHIFIVSATSSKCQTECAKFSTVPDNTKLNRGIRERVNSTLNVLNETWNLGYPSYHDTFLLNTSVEAPNVNEDPTRIDIISPNWFTQVWEASHSLLENLSPACQRDAAVYLQEIKNVTEWAIRMMDASAKFPHGILMGNIRTLGDFDECLSVVAPMEIKPQYCMANIRLNKGLIREKYPKWFELLRQSTYDRIDTEIEELVRGIFPAPKASRFEWAICVPASCSHRDVQDILNVAAARILPGTGTFVEVTPEDCYNNEPREKFTRGDYIILTLLGLIILLVPIGTLIDNVTHQKEGLLFDIFRAFSLSRSWNKLTNFANSEKDTIGCIDGMRSLSALWVALGHQGLVSSNLPYTNKISYFNTHKIYAILPIWNFCLAVDTFLIIAGLVRCYSLMLSLEKRRVNHVKKFLQRYLRLTPVLLAVVGIYITVLHRLSTGPYWKKQVDSNSLACKINWWQPIFHMNNYDKDNANRCVLQTWYTSMDIQLFLISPLLIIPLRYSPKLGIAFLCILIAVVTGIQALTLWILNLPGLPITFQRNEEILNMHITMYYDHTHIRIVPYLIGILTGYFMYCHKSITMSKIQLISGWCLALFAFLYPIMGSYDIITNEKTYNAGNHILFGTIHKSIWALAMAWLIFVCYYGYGGIINSILSSKILKLLSRLSYSIFVSHFITLIIFAGHLRTPKHMNFSTMIKDTCGDLFLIILIAACLHLVIEVPFEKLSQMLFARKREERKKTE</sequence>
<organism evidence="4 5">
    <name type="scientific">Cephus cinctus</name>
    <name type="common">Wheat stem sawfly</name>
    <dbReference type="NCBI Taxonomy" id="211228"/>
    <lineage>
        <taxon>Eukaryota</taxon>
        <taxon>Metazoa</taxon>
        <taxon>Ecdysozoa</taxon>
        <taxon>Arthropoda</taxon>
        <taxon>Hexapoda</taxon>
        <taxon>Insecta</taxon>
        <taxon>Pterygota</taxon>
        <taxon>Neoptera</taxon>
        <taxon>Endopterygota</taxon>
        <taxon>Hymenoptera</taxon>
        <taxon>Cephoidea</taxon>
        <taxon>Cephidae</taxon>
        <taxon>Cephus</taxon>
    </lineage>
</organism>
<feature type="transmembrane region" description="Helical" evidence="1">
    <location>
        <begin position="710"/>
        <end position="728"/>
    </location>
</feature>
<feature type="transmembrane region" description="Helical" evidence="1">
    <location>
        <begin position="594"/>
        <end position="616"/>
    </location>
</feature>
<dbReference type="RefSeq" id="XP_015599961.1">
    <property type="nucleotide sequence ID" value="XM_015744475.2"/>
</dbReference>
<keyword evidence="1" id="KW-1133">Transmembrane helix</keyword>
<dbReference type="Proteomes" id="UP000694920">
    <property type="component" value="Unplaced"/>
</dbReference>
<dbReference type="InterPro" id="IPR002656">
    <property type="entry name" value="Acyl_transf_3_dom"/>
</dbReference>
<protein>
    <submittedName>
        <fullName evidence="5">O-acyltransferase like protein</fullName>
    </submittedName>
</protein>
<feature type="chain" id="PRO_5042560557" evidence="2">
    <location>
        <begin position="21"/>
        <end position="747"/>
    </location>
</feature>
<keyword evidence="1" id="KW-0812">Transmembrane</keyword>
<feature type="transmembrane region" description="Helical" evidence="1">
    <location>
        <begin position="377"/>
        <end position="403"/>
    </location>
</feature>
<feature type="domain" description="Nose resistant-to-fluoxetine protein N-terminal" evidence="3">
    <location>
        <begin position="112"/>
        <end position="261"/>
    </location>
</feature>
<dbReference type="InterPro" id="IPR052728">
    <property type="entry name" value="O2_lipid_transport_reg"/>
</dbReference>
<feature type="transmembrane region" description="Helical" evidence="1">
    <location>
        <begin position="424"/>
        <end position="443"/>
    </location>
</feature>
<keyword evidence="4" id="KW-1185">Reference proteome</keyword>
<feature type="transmembrane region" description="Helical" evidence="1">
    <location>
        <begin position="280"/>
        <end position="299"/>
    </location>
</feature>
<dbReference type="Pfam" id="PF20146">
    <property type="entry name" value="NRF"/>
    <property type="match status" value="1"/>
</dbReference>
<feature type="transmembrane region" description="Helical" evidence="1">
    <location>
        <begin position="564"/>
        <end position="582"/>
    </location>
</feature>
<dbReference type="Pfam" id="PF01757">
    <property type="entry name" value="Acyl_transf_3"/>
    <property type="match status" value="1"/>
</dbReference>
<feature type="transmembrane region" description="Helical" evidence="1">
    <location>
        <begin position="515"/>
        <end position="537"/>
    </location>
</feature>
<evidence type="ECO:0000259" key="3">
    <source>
        <dbReference type="SMART" id="SM00703"/>
    </source>
</evidence>
<accession>A0AAJ7C1W2</accession>
<gene>
    <name evidence="5" type="primary">LOC107269972</name>
</gene>
<name>A0AAJ7C1W2_CEPCN</name>
<feature type="transmembrane region" description="Helical" evidence="1">
    <location>
        <begin position="668"/>
        <end position="690"/>
    </location>
</feature>